<dbReference type="AlphaFoldDB" id="A0A8B6EZJ9"/>
<dbReference type="PANTHER" id="PTHR12119:SF2">
    <property type="entry name" value="CYTOCHROME B-C1 COMPLEX SUBUNIT 8"/>
    <property type="match status" value="1"/>
</dbReference>
<evidence type="ECO:0000256" key="1">
    <source>
        <dbReference type="ARBA" id="ARBA00004434"/>
    </source>
</evidence>
<comment type="subcellular location">
    <subcellularLocation>
        <location evidence="1 13">Mitochondrion inner membrane</location>
        <topology evidence="1 13">Single-pass membrane protein</topology>
    </subcellularLocation>
</comment>
<keyword evidence="10 13" id="KW-0496">Mitochondrion</keyword>
<evidence type="ECO:0000256" key="9">
    <source>
        <dbReference type="ARBA" id="ARBA00022989"/>
    </source>
</evidence>
<comment type="similarity">
    <text evidence="2 13">Belongs to the UQCRQ/QCR8 family.</text>
</comment>
<comment type="subunit">
    <text evidence="12 13">Component of the ubiquinol-cytochrome c oxidoreductase (cytochrome b-c1 complex, complex III, CIII), a multisubunit enzyme composed of 11 subunits. The complex is composed of 3 respiratory subunits cytochrome b, cytochrome c1 and Rieske protein UQCRFS1, 2 core protein subunits UQCRC1/QCR1 and UQCRC2/QCR2, and 6 low-molecular weight protein subunits UQCRH/QCR6, UQCRB/QCR7, UQCRQ/QCR8, UQCR10/QCR9, UQCR11/QCR10 and subunit 9, the cleavage product of Rieske protein UQCRFS1. The complex exists as an obligatory dimer and forms supercomplexes (SCs) in the inner mitochondrial membrane with NADH-ubiquinone oxidoreductase (complex I, CI) and cytochrome c oxidase (complex IV, CIV), resulting in different assemblies (supercomplex SCI(1)III(2)IV(1) and megacomplex MCI(2)III(2)IV(2)). Interacts with UQCC6.</text>
</comment>
<dbReference type="GO" id="GO:0045275">
    <property type="term" value="C:respiratory chain complex III"/>
    <property type="evidence" value="ECO:0007669"/>
    <property type="project" value="UniProtKB-UniRule"/>
</dbReference>
<evidence type="ECO:0000256" key="13">
    <source>
        <dbReference type="RuleBase" id="RU368118"/>
    </source>
</evidence>
<dbReference type="Pfam" id="PF02939">
    <property type="entry name" value="UcrQ"/>
    <property type="match status" value="1"/>
</dbReference>
<keyword evidence="11 13" id="KW-0472">Membrane</keyword>
<evidence type="ECO:0000313" key="14">
    <source>
        <dbReference type="EMBL" id="VDI42138.1"/>
    </source>
</evidence>
<accession>A0A8B6EZJ9</accession>
<evidence type="ECO:0000256" key="7">
    <source>
        <dbReference type="ARBA" id="ARBA00022792"/>
    </source>
</evidence>
<keyword evidence="8 13" id="KW-0249">Electron transport</keyword>
<comment type="function">
    <text evidence="13">Component of the ubiquinol-cytochrome c oxidoreductase, a multisubunit transmembrane complex that is part of the mitochondrial electron transport chain which drives oxidative phosphorylation. The complex plays an important role in the uptake of multiple carbon sources present in different host niches.</text>
</comment>
<reference evidence="14" key="1">
    <citation type="submission" date="2018-11" db="EMBL/GenBank/DDBJ databases">
        <authorList>
            <person name="Alioto T."/>
            <person name="Alioto T."/>
        </authorList>
    </citation>
    <scope>NUCLEOTIDE SEQUENCE</scope>
</reference>
<evidence type="ECO:0000256" key="3">
    <source>
        <dbReference type="ARBA" id="ARBA00016324"/>
    </source>
</evidence>
<keyword evidence="6 13" id="KW-0812">Transmembrane</keyword>
<protein>
    <recommendedName>
        <fullName evidence="3 13">Cytochrome b-c1 complex subunit 8</fullName>
    </recommendedName>
    <alternativeName>
        <fullName evidence="13">Complex III subunit 8</fullName>
    </alternativeName>
</protein>
<dbReference type="Gene3D" id="1.20.5.210">
    <property type="entry name" value="Cytochrome b-c1 complex subunit 8"/>
    <property type="match status" value="1"/>
</dbReference>
<evidence type="ECO:0000256" key="2">
    <source>
        <dbReference type="ARBA" id="ARBA00007668"/>
    </source>
</evidence>
<keyword evidence="7 13" id="KW-0999">Mitochondrion inner membrane</keyword>
<dbReference type="GO" id="GO:0006122">
    <property type="term" value="P:mitochondrial electron transport, ubiquinol to cytochrome c"/>
    <property type="evidence" value="ECO:0007669"/>
    <property type="project" value="UniProtKB-UniRule"/>
</dbReference>
<feature type="transmembrane region" description="Helical" evidence="13">
    <location>
        <begin position="46"/>
        <end position="64"/>
    </location>
</feature>
<dbReference type="GO" id="GO:0005743">
    <property type="term" value="C:mitochondrial inner membrane"/>
    <property type="evidence" value="ECO:0007669"/>
    <property type="project" value="UniProtKB-SubCell"/>
</dbReference>
<name>A0A8B6EZJ9_MYTGA</name>
<proteinExistence type="inferred from homology"/>
<dbReference type="Proteomes" id="UP000596742">
    <property type="component" value="Unassembled WGS sequence"/>
</dbReference>
<dbReference type="InterPro" id="IPR036642">
    <property type="entry name" value="Cyt_bc1_su8_sf"/>
</dbReference>
<evidence type="ECO:0000256" key="10">
    <source>
        <dbReference type="ARBA" id="ARBA00023128"/>
    </source>
</evidence>
<dbReference type="EMBL" id="UYJE01005983">
    <property type="protein sequence ID" value="VDI42138.1"/>
    <property type="molecule type" value="Genomic_DNA"/>
</dbReference>
<evidence type="ECO:0000256" key="12">
    <source>
        <dbReference type="ARBA" id="ARBA00047105"/>
    </source>
</evidence>
<gene>
    <name evidence="14" type="ORF">MGAL_10B082329</name>
</gene>
<dbReference type="InterPro" id="IPR004205">
    <property type="entry name" value="Cyt_bc1_su8"/>
</dbReference>
<dbReference type="OrthoDB" id="6683853at2759"/>
<evidence type="ECO:0000313" key="15">
    <source>
        <dbReference type="Proteomes" id="UP000596742"/>
    </source>
</evidence>
<keyword evidence="9 13" id="KW-1133">Transmembrane helix</keyword>
<keyword evidence="5 13" id="KW-0679">Respiratory chain</keyword>
<sequence length="83" mass="9512">MGRHFGGLKVMKSQQIHWTLSPFEQRAFAGFFSVGFPKGVRRMTYALFRGVPIICATFYLINWGDKEGLRTIKKLPGQFDNDV</sequence>
<keyword evidence="4 13" id="KW-0813">Transport</keyword>
<evidence type="ECO:0000256" key="11">
    <source>
        <dbReference type="ARBA" id="ARBA00023136"/>
    </source>
</evidence>
<evidence type="ECO:0000256" key="6">
    <source>
        <dbReference type="ARBA" id="ARBA00022692"/>
    </source>
</evidence>
<dbReference type="SUPFAM" id="SSF81508">
    <property type="entry name" value="Ubiquinone-binding protein QP-C of cytochrome bc1 complex (Ubiquinol-cytochrome c reductase)"/>
    <property type="match status" value="1"/>
</dbReference>
<keyword evidence="15" id="KW-1185">Reference proteome</keyword>
<organism evidence="14 15">
    <name type="scientific">Mytilus galloprovincialis</name>
    <name type="common">Mediterranean mussel</name>
    <dbReference type="NCBI Taxonomy" id="29158"/>
    <lineage>
        <taxon>Eukaryota</taxon>
        <taxon>Metazoa</taxon>
        <taxon>Spiralia</taxon>
        <taxon>Lophotrochozoa</taxon>
        <taxon>Mollusca</taxon>
        <taxon>Bivalvia</taxon>
        <taxon>Autobranchia</taxon>
        <taxon>Pteriomorphia</taxon>
        <taxon>Mytilida</taxon>
        <taxon>Mytiloidea</taxon>
        <taxon>Mytilidae</taxon>
        <taxon>Mytilinae</taxon>
        <taxon>Mytilus</taxon>
    </lineage>
</organism>
<evidence type="ECO:0000256" key="8">
    <source>
        <dbReference type="ARBA" id="ARBA00022982"/>
    </source>
</evidence>
<evidence type="ECO:0000256" key="5">
    <source>
        <dbReference type="ARBA" id="ARBA00022660"/>
    </source>
</evidence>
<evidence type="ECO:0000256" key="4">
    <source>
        <dbReference type="ARBA" id="ARBA00022448"/>
    </source>
</evidence>
<dbReference type="PANTHER" id="PTHR12119">
    <property type="entry name" value="UBIQUINOL-CYTOCHROME C REDUCTASE COMPLEX UBIQUINONE-BINDING PROTEIN QP-C"/>
    <property type="match status" value="1"/>
</dbReference>
<comment type="caution">
    <text evidence="14">The sequence shown here is derived from an EMBL/GenBank/DDBJ whole genome shotgun (WGS) entry which is preliminary data.</text>
</comment>